<evidence type="ECO:0000259" key="4">
    <source>
        <dbReference type="SMART" id="SM00078"/>
    </source>
</evidence>
<keyword evidence="2 3" id="KW-0732">Signal</keyword>
<reference evidence="5" key="2">
    <citation type="submission" date="2022-10" db="EMBL/GenBank/DDBJ databases">
        <authorList>
            <consortium name="ENA_rothamsted_submissions"/>
            <consortium name="culmorum"/>
            <person name="King R."/>
        </authorList>
    </citation>
    <scope>NUCLEOTIDE SEQUENCE</scope>
</reference>
<proteinExistence type="predicted"/>
<organism evidence="5 6">
    <name type="scientific">Aphis gossypii</name>
    <name type="common">Cotton aphid</name>
    <dbReference type="NCBI Taxonomy" id="80765"/>
    <lineage>
        <taxon>Eukaryota</taxon>
        <taxon>Metazoa</taxon>
        <taxon>Ecdysozoa</taxon>
        <taxon>Arthropoda</taxon>
        <taxon>Hexapoda</taxon>
        <taxon>Insecta</taxon>
        <taxon>Pterygota</taxon>
        <taxon>Neoptera</taxon>
        <taxon>Paraneoptera</taxon>
        <taxon>Hemiptera</taxon>
        <taxon>Sternorrhyncha</taxon>
        <taxon>Aphidomorpha</taxon>
        <taxon>Aphidoidea</taxon>
        <taxon>Aphididae</taxon>
        <taxon>Aphidini</taxon>
        <taxon>Aphis</taxon>
        <taxon>Aphis</taxon>
    </lineage>
</organism>
<feature type="signal peptide" evidence="3">
    <location>
        <begin position="1"/>
        <end position="24"/>
    </location>
</feature>
<dbReference type="OrthoDB" id="6611727at2759"/>
<dbReference type="SUPFAM" id="SSF56994">
    <property type="entry name" value="Insulin-like"/>
    <property type="match status" value="1"/>
</dbReference>
<dbReference type="InterPro" id="IPR016179">
    <property type="entry name" value="Insulin-like"/>
</dbReference>
<dbReference type="SMART" id="SM00078">
    <property type="entry name" value="IlGF"/>
    <property type="match status" value="1"/>
</dbReference>
<dbReference type="InterPro" id="IPR036438">
    <property type="entry name" value="Insulin-like_sf"/>
</dbReference>
<gene>
    <name evidence="5" type="ORF">APHIGO_LOCUS8678</name>
</gene>
<reference evidence="5" key="1">
    <citation type="submission" date="2022-02" db="EMBL/GenBank/DDBJ databases">
        <authorList>
            <person name="King R."/>
        </authorList>
    </citation>
    <scope>NUCLEOTIDE SEQUENCE</scope>
</reference>
<keyword evidence="1" id="KW-0165">Cleavage on pair of basic residues</keyword>
<accession>A0A9P0J821</accession>
<protein>
    <recommendedName>
        <fullName evidence="4">Insulin-like domain-containing protein</fullName>
    </recommendedName>
</protein>
<evidence type="ECO:0000256" key="2">
    <source>
        <dbReference type="ARBA" id="ARBA00022729"/>
    </source>
</evidence>
<evidence type="ECO:0000256" key="1">
    <source>
        <dbReference type="ARBA" id="ARBA00022685"/>
    </source>
</evidence>
<name>A0A9P0J821_APHGO</name>
<evidence type="ECO:0000313" key="6">
    <source>
        <dbReference type="Proteomes" id="UP001154329"/>
    </source>
</evidence>
<sequence length="128" mass="14545">MKLYIIITTLSFLCIESGIQFAVGSPLSENYMNGLHKFCGQALKKELSELCMGRYDDPQGTTNQRGKRAVADECCSRPCSRNYMKINFCHEPEVMKTDSAVLIPLEDVDYIGYYFELLGRILAPKMQE</sequence>
<evidence type="ECO:0000313" key="5">
    <source>
        <dbReference type="EMBL" id="CAH1732113.1"/>
    </source>
</evidence>
<dbReference type="GO" id="GO:0005576">
    <property type="term" value="C:extracellular region"/>
    <property type="evidence" value="ECO:0007669"/>
    <property type="project" value="InterPro"/>
</dbReference>
<dbReference type="Gene3D" id="1.10.100.10">
    <property type="entry name" value="Insulin-like"/>
    <property type="match status" value="1"/>
</dbReference>
<evidence type="ECO:0000256" key="3">
    <source>
        <dbReference type="SAM" id="SignalP"/>
    </source>
</evidence>
<dbReference type="AlphaFoldDB" id="A0A9P0J821"/>
<dbReference type="GO" id="GO:0005179">
    <property type="term" value="F:hormone activity"/>
    <property type="evidence" value="ECO:0007669"/>
    <property type="project" value="InterPro"/>
</dbReference>
<feature type="domain" description="Insulin-like" evidence="4">
    <location>
        <begin position="36"/>
        <end position="89"/>
    </location>
</feature>
<dbReference type="EMBL" id="OU899036">
    <property type="protein sequence ID" value="CAH1732113.1"/>
    <property type="molecule type" value="Genomic_DNA"/>
</dbReference>
<feature type="chain" id="PRO_5040299762" description="Insulin-like domain-containing protein" evidence="3">
    <location>
        <begin position="25"/>
        <end position="128"/>
    </location>
</feature>
<dbReference type="Proteomes" id="UP001154329">
    <property type="component" value="Chromosome 3"/>
</dbReference>
<keyword evidence="6" id="KW-1185">Reference proteome</keyword>